<dbReference type="Proteomes" id="UP000182993">
    <property type="component" value="Chromosome"/>
</dbReference>
<dbReference type="STRING" id="56956.A0O31_00497"/>
<dbReference type="EMBL" id="CP016312">
    <property type="protein sequence ID" value="APD08705.1"/>
    <property type="molecule type" value="Genomic_DNA"/>
</dbReference>
<sequence>MKTKINTALHRLMLYFTTLAAALALPTLFAR</sequence>
<reference evidence="3" key="1">
    <citation type="submission" date="2016-06" db="EMBL/GenBank/DDBJ databases">
        <title>Whole genome sequencing of Thermus brockianus strain GE-1.</title>
        <authorList>
            <person name="Schaefers C."/>
            <person name="Blank S."/>
            <person name="Wiebusch S."/>
            <person name="Elleuche S."/>
            <person name="Antranikian G."/>
        </authorList>
    </citation>
    <scope>NUCLEOTIDE SEQUENCE [LARGE SCALE GENOMIC DNA]</scope>
    <source>
        <strain evidence="3">GE-1</strain>
    </source>
</reference>
<evidence type="ECO:0000313" key="2">
    <source>
        <dbReference type="EMBL" id="APD08705.1"/>
    </source>
</evidence>
<protein>
    <submittedName>
        <fullName evidence="2">Uncharacterized protein</fullName>
    </submittedName>
</protein>
<proteinExistence type="predicted"/>
<accession>A0A1J0LQV5</accession>
<name>A0A1J0LQV5_THEBO</name>
<evidence type="ECO:0000313" key="3">
    <source>
        <dbReference type="Proteomes" id="UP000182993"/>
    </source>
</evidence>
<keyword evidence="1" id="KW-0472">Membrane</keyword>
<dbReference type="AlphaFoldDB" id="A0A1J0LQV5"/>
<keyword evidence="1" id="KW-1133">Transmembrane helix</keyword>
<feature type="transmembrane region" description="Helical" evidence="1">
    <location>
        <begin position="12"/>
        <end position="30"/>
    </location>
</feature>
<evidence type="ECO:0000256" key="1">
    <source>
        <dbReference type="SAM" id="Phobius"/>
    </source>
</evidence>
<keyword evidence="1" id="KW-0812">Transmembrane</keyword>
<gene>
    <name evidence="2" type="ORF">A0O31_00497</name>
</gene>
<dbReference type="KEGG" id="tbc:A0O31_00497"/>
<organism evidence="2 3">
    <name type="scientific">Thermus brockianus</name>
    <dbReference type="NCBI Taxonomy" id="56956"/>
    <lineage>
        <taxon>Bacteria</taxon>
        <taxon>Thermotogati</taxon>
        <taxon>Deinococcota</taxon>
        <taxon>Deinococci</taxon>
        <taxon>Thermales</taxon>
        <taxon>Thermaceae</taxon>
        <taxon>Thermus</taxon>
    </lineage>
</organism>